<evidence type="ECO:0000259" key="1">
    <source>
        <dbReference type="PROSITE" id="PS51186"/>
    </source>
</evidence>
<dbReference type="Proteomes" id="UP000272560">
    <property type="component" value="Unassembled WGS sequence"/>
</dbReference>
<gene>
    <name evidence="3" type="ORF">D6T63_14140</name>
</gene>
<dbReference type="CDD" id="cd04301">
    <property type="entry name" value="NAT_SF"/>
    <property type="match status" value="1"/>
</dbReference>
<proteinExistence type="predicted"/>
<feature type="domain" description="N-acetyltransferase" evidence="1">
    <location>
        <begin position="1"/>
        <end position="97"/>
    </location>
</feature>
<dbReference type="RefSeq" id="WP_120149691.1">
    <property type="nucleotide sequence ID" value="NZ_QZVT01000007.1"/>
</dbReference>
<dbReference type="SUPFAM" id="SSF55729">
    <property type="entry name" value="Acyl-CoA N-acyltransferases (Nat)"/>
    <property type="match status" value="1"/>
</dbReference>
<dbReference type="PROSITE" id="PS51729">
    <property type="entry name" value="GNAT_YJDJ"/>
    <property type="match status" value="1"/>
</dbReference>
<feature type="domain" description="N-acetyltransferase" evidence="2">
    <location>
        <begin position="11"/>
        <end position="97"/>
    </location>
</feature>
<dbReference type="InterPro" id="IPR000182">
    <property type="entry name" value="GNAT_dom"/>
</dbReference>
<protein>
    <submittedName>
        <fullName evidence="3">N-acetyltransferase</fullName>
    </submittedName>
</protein>
<keyword evidence="4" id="KW-1185">Reference proteome</keyword>
<evidence type="ECO:0000313" key="4">
    <source>
        <dbReference type="Proteomes" id="UP000272560"/>
    </source>
</evidence>
<dbReference type="PROSITE" id="PS51186">
    <property type="entry name" value="GNAT"/>
    <property type="match status" value="1"/>
</dbReference>
<sequence>MSTDHPGVEVSTDEAKSRYVATLNGDPVGFAAYERSGDTIVFTHTVVDEELEGQGVGSTLIRHALDDSRLRRLTVVPECEFVVAFIEDHPEYRDLTG</sequence>
<keyword evidence="3" id="KW-0808">Transferase</keyword>
<dbReference type="InterPro" id="IPR031165">
    <property type="entry name" value="GNAT_YJDJ"/>
</dbReference>
<dbReference type="EMBL" id="QZVT01000007">
    <property type="protein sequence ID" value="RJT78078.1"/>
    <property type="molecule type" value="Genomic_DNA"/>
</dbReference>
<dbReference type="Gene3D" id="3.40.630.30">
    <property type="match status" value="1"/>
</dbReference>
<name>A0A3A5M501_9MICC</name>
<dbReference type="PANTHER" id="PTHR31435">
    <property type="entry name" value="PROTEIN NATD1"/>
    <property type="match status" value="1"/>
</dbReference>
<dbReference type="OrthoDB" id="5405911at2"/>
<comment type="caution">
    <text evidence="3">The sequence shown here is derived from an EMBL/GenBank/DDBJ whole genome shotgun (WGS) entry which is preliminary data.</text>
</comment>
<accession>A0A3A5M501</accession>
<evidence type="ECO:0000313" key="3">
    <source>
        <dbReference type="EMBL" id="RJT78078.1"/>
    </source>
</evidence>
<dbReference type="GO" id="GO:0016747">
    <property type="term" value="F:acyltransferase activity, transferring groups other than amino-acyl groups"/>
    <property type="evidence" value="ECO:0007669"/>
    <property type="project" value="InterPro"/>
</dbReference>
<dbReference type="InterPro" id="IPR016181">
    <property type="entry name" value="Acyl_CoA_acyltransferase"/>
</dbReference>
<dbReference type="InterPro" id="IPR045057">
    <property type="entry name" value="Gcn5-rel_NAT"/>
</dbReference>
<dbReference type="AlphaFoldDB" id="A0A3A5M501"/>
<dbReference type="Pfam" id="PF14542">
    <property type="entry name" value="Acetyltransf_CG"/>
    <property type="match status" value="1"/>
</dbReference>
<dbReference type="PANTHER" id="PTHR31435:SF10">
    <property type="entry name" value="BSR4717 PROTEIN"/>
    <property type="match status" value="1"/>
</dbReference>
<reference evidence="3 4" key="1">
    <citation type="submission" date="2018-09" db="EMBL/GenBank/DDBJ databases">
        <title>Novel species of Arthrobacter.</title>
        <authorList>
            <person name="Liu Q."/>
            <person name="Xin Y.-H."/>
        </authorList>
    </citation>
    <scope>NUCLEOTIDE SEQUENCE [LARGE SCALE GENOMIC DNA]</scope>
    <source>
        <strain evidence="3 4">Hz2</strain>
    </source>
</reference>
<evidence type="ECO:0000259" key="2">
    <source>
        <dbReference type="PROSITE" id="PS51729"/>
    </source>
</evidence>
<organism evidence="3 4">
    <name type="scientific">Arthrobacter cheniae</name>
    <dbReference type="NCBI Taxonomy" id="1258888"/>
    <lineage>
        <taxon>Bacteria</taxon>
        <taxon>Bacillati</taxon>
        <taxon>Actinomycetota</taxon>
        <taxon>Actinomycetes</taxon>
        <taxon>Micrococcales</taxon>
        <taxon>Micrococcaceae</taxon>
        <taxon>Arthrobacter</taxon>
    </lineage>
</organism>